<dbReference type="Pfam" id="PF22922">
    <property type="entry name" value="GAF_NLP"/>
    <property type="match status" value="1"/>
</dbReference>
<evidence type="ECO:0000259" key="7">
    <source>
        <dbReference type="PROSITE" id="PS51519"/>
    </source>
</evidence>
<dbReference type="InterPro" id="IPR055081">
    <property type="entry name" value="NLP1-9_GAF"/>
</dbReference>
<feature type="compositionally biased region" description="Polar residues" evidence="6">
    <location>
        <begin position="731"/>
        <end position="744"/>
    </location>
</feature>
<gene>
    <name evidence="9" type="ORF">SVIM_LOCUS320669</name>
</gene>
<organism evidence="9">
    <name type="scientific">Salix viminalis</name>
    <name type="common">Common osier</name>
    <name type="synonym">Basket willow</name>
    <dbReference type="NCBI Taxonomy" id="40686"/>
    <lineage>
        <taxon>Eukaryota</taxon>
        <taxon>Viridiplantae</taxon>
        <taxon>Streptophyta</taxon>
        <taxon>Embryophyta</taxon>
        <taxon>Tracheophyta</taxon>
        <taxon>Spermatophyta</taxon>
        <taxon>Magnoliopsida</taxon>
        <taxon>eudicotyledons</taxon>
        <taxon>Gunneridae</taxon>
        <taxon>Pentapetalae</taxon>
        <taxon>rosids</taxon>
        <taxon>fabids</taxon>
        <taxon>Malpighiales</taxon>
        <taxon>Salicaceae</taxon>
        <taxon>Saliceae</taxon>
        <taxon>Salix</taxon>
    </lineage>
</organism>
<name>A0A6N2M8K5_SALVM</name>
<accession>A0A6N2M8K5</accession>
<keyword evidence="5" id="KW-0539">Nucleus</keyword>
<dbReference type="PROSITE" id="PS51745">
    <property type="entry name" value="PB1"/>
    <property type="match status" value="1"/>
</dbReference>
<dbReference type="EMBL" id="CAADRP010001707">
    <property type="protein sequence ID" value="VFU48734.1"/>
    <property type="molecule type" value="Genomic_DNA"/>
</dbReference>
<evidence type="ECO:0000313" key="9">
    <source>
        <dbReference type="EMBL" id="VFU48734.1"/>
    </source>
</evidence>
<dbReference type="GO" id="GO:0003677">
    <property type="term" value="F:DNA binding"/>
    <property type="evidence" value="ECO:0007669"/>
    <property type="project" value="UniProtKB-KW"/>
</dbReference>
<dbReference type="GO" id="GO:0003700">
    <property type="term" value="F:DNA-binding transcription factor activity"/>
    <property type="evidence" value="ECO:0007669"/>
    <property type="project" value="InterPro"/>
</dbReference>
<dbReference type="PANTHER" id="PTHR32002">
    <property type="entry name" value="PROTEIN NLP8"/>
    <property type="match status" value="1"/>
</dbReference>
<dbReference type="InterPro" id="IPR000270">
    <property type="entry name" value="PB1_dom"/>
</dbReference>
<dbReference type="Pfam" id="PF02042">
    <property type="entry name" value="RWP-RK"/>
    <property type="match status" value="1"/>
</dbReference>
<evidence type="ECO:0000259" key="8">
    <source>
        <dbReference type="PROSITE" id="PS51745"/>
    </source>
</evidence>
<comment type="subunit">
    <text evidence="1">Homodimers and heterodimers.</text>
</comment>
<evidence type="ECO:0000256" key="1">
    <source>
        <dbReference type="ARBA" id="ARBA00011726"/>
    </source>
</evidence>
<feature type="compositionally biased region" description="Polar residues" evidence="6">
    <location>
        <begin position="644"/>
        <end position="662"/>
    </location>
</feature>
<evidence type="ECO:0000256" key="2">
    <source>
        <dbReference type="ARBA" id="ARBA00023015"/>
    </source>
</evidence>
<dbReference type="InterPro" id="IPR045012">
    <property type="entry name" value="NLP"/>
</dbReference>
<dbReference type="Gene3D" id="3.10.20.90">
    <property type="entry name" value="Phosphatidylinositol 3-kinase Catalytic Subunit, Chain A, domain 1"/>
    <property type="match status" value="1"/>
</dbReference>
<feature type="region of interest" description="Disordered" evidence="6">
    <location>
        <begin position="89"/>
        <end position="118"/>
    </location>
</feature>
<feature type="domain" description="RWP-RK" evidence="7">
    <location>
        <begin position="543"/>
        <end position="634"/>
    </location>
</feature>
<dbReference type="CDD" id="cd06407">
    <property type="entry name" value="PB1_NLP"/>
    <property type="match status" value="1"/>
</dbReference>
<dbReference type="InterPro" id="IPR053793">
    <property type="entry name" value="PB1-like"/>
</dbReference>
<proteinExistence type="predicted"/>
<dbReference type="SMART" id="SM00666">
    <property type="entry name" value="PB1"/>
    <property type="match status" value="1"/>
</dbReference>
<keyword evidence="4" id="KW-0804">Transcription</keyword>
<sequence>MPEPAEVGGGGETEGRKSMEFDLDSSWPLDQISFISPYPVSPFPISSPNEQPCSPLWAFSDDDRLLVADGGGQASSAFDGGLRLSDHPIPLTCRSRNPNSETGSKGENDDNSKLPSPFLGLIPIDNPDRYCSIKERMTRALRHFKESTEQHVLAQVWAPVKNGGRYALITSGQPFVIDPHSNGLHQYRMVSLMYKFSVDGESDGELGLPGRVFRQKLPEWTPNVQYYSSKEYSRLDHALHYNVRGTVALPVFEPFGQSCVGVVELIMTSQKINYAPEVDKVCKALEAVNLKSSEILDPPSMQICNESRQNALAEILEILTIVCETQKLPLAQTWVPCMHRSVLANGGGLEKSCASFDGGCNGQVCMSSTDLPFYVVDAHMWGFREACLEHHLQKGQGVAGRTFLSSQLFCKTEYPLVHYARMFGLTSCFAICLRSSYTGDDDYVLEFFLPPSITGSHEWKTLLGSILAIMKQDFQSLKVASGMDLEEEEGFVEMIQVSTNGKLDLRLESIQILQKRINLMLDLDIIKNGGSDVQPDVWKTHASLTGKETRNRKEKKRGKTEIMISLEVLQQYFTGTLKDAAKSLGVCPTTMKRICRQHGISRWPARKTKKVKRVIESVHGTEGAFALTPLTTSPLPVAVGAVSRPSNLKLNGRNQQNSPNSKSPEHHGDKNGSPTCRAPGGDAQAGFEDQLLRCRVLSLEELTVQNRFSPELGKSSNRSRTRSGSRDESAGTPSHGSCQGSPENESAPAKDPSVSPVLERCIKAVGSPEMALQQSRELNLPAAHSIPDAFVAAEAQEQFGGMRIEDAGRSKDFRNPFPAMAEAIVDERVPESSWTNPPCSDTNPTQLIAALSHATPHVTSRQEMNRVAIKATYREDIIRFRISLSSGIVELKEEVAKRLKMEVGTFDIKYLDDDHELVLVACDADLHECMDVSRSSNSNILRLSVHDANANLGSSCESTGEFNDCHAASLVNIQGSCNPNWKINHQFISFKLMLNSKWRIRKHIFLIFLNQFAGKGAIDLSSQRKAYMKNIGVHFNVLSMTQISGMWEAYNLGYLELHRMMPLVDSRQDNHREGEM</sequence>
<feature type="region of interest" description="Disordered" evidence="6">
    <location>
        <begin position="644"/>
        <end position="684"/>
    </location>
</feature>
<feature type="domain" description="PB1" evidence="8">
    <location>
        <begin position="866"/>
        <end position="948"/>
    </location>
</feature>
<evidence type="ECO:0000256" key="3">
    <source>
        <dbReference type="ARBA" id="ARBA00023125"/>
    </source>
</evidence>
<keyword evidence="3" id="KW-0238">DNA-binding</keyword>
<evidence type="ECO:0000256" key="5">
    <source>
        <dbReference type="ARBA" id="ARBA00023242"/>
    </source>
</evidence>
<evidence type="ECO:0000256" key="4">
    <source>
        <dbReference type="ARBA" id="ARBA00023163"/>
    </source>
</evidence>
<reference evidence="9" key="1">
    <citation type="submission" date="2019-03" db="EMBL/GenBank/DDBJ databases">
        <authorList>
            <person name="Mank J."/>
            <person name="Almeida P."/>
        </authorList>
    </citation>
    <scope>NUCLEOTIDE SEQUENCE</scope>
    <source>
        <strain evidence="9">78183</strain>
    </source>
</reference>
<dbReference type="PROSITE" id="PS51519">
    <property type="entry name" value="RWP_RK"/>
    <property type="match status" value="1"/>
</dbReference>
<dbReference type="InterPro" id="IPR003035">
    <property type="entry name" value="RWP-RK_dom"/>
</dbReference>
<dbReference type="InterPro" id="IPR034891">
    <property type="entry name" value="PB1_NLP"/>
</dbReference>
<feature type="region of interest" description="Disordered" evidence="6">
    <location>
        <begin position="708"/>
        <end position="755"/>
    </location>
</feature>
<feature type="region of interest" description="Disordered" evidence="6">
    <location>
        <begin position="1"/>
        <end position="22"/>
    </location>
</feature>
<keyword evidence="2" id="KW-0805">Transcription regulation</keyword>
<evidence type="ECO:0000256" key="6">
    <source>
        <dbReference type="SAM" id="MobiDB-lite"/>
    </source>
</evidence>
<dbReference type="PANTHER" id="PTHR32002:SF35">
    <property type="entry name" value="PROTEIN NLP6"/>
    <property type="match status" value="1"/>
</dbReference>
<dbReference type="AlphaFoldDB" id="A0A6N2M8K5"/>
<feature type="compositionally biased region" description="Polar residues" evidence="6">
    <location>
        <begin position="94"/>
        <end position="103"/>
    </location>
</feature>
<dbReference type="Pfam" id="PF00564">
    <property type="entry name" value="PB1"/>
    <property type="match status" value="1"/>
</dbReference>
<protein>
    <recommendedName>
        <fullName evidence="10">RWP-RK domain-containing protein</fullName>
    </recommendedName>
</protein>
<evidence type="ECO:0008006" key="10">
    <source>
        <dbReference type="Google" id="ProtNLM"/>
    </source>
</evidence>
<dbReference type="SUPFAM" id="SSF54277">
    <property type="entry name" value="CAD &amp; PB1 domains"/>
    <property type="match status" value="1"/>
</dbReference>